<dbReference type="SMART" id="SM00506">
    <property type="entry name" value="A1pp"/>
    <property type="match status" value="1"/>
</dbReference>
<dbReference type="EMBL" id="FOJX01000003">
    <property type="protein sequence ID" value="SFA92183.1"/>
    <property type="molecule type" value="Genomic_DNA"/>
</dbReference>
<evidence type="ECO:0000313" key="2">
    <source>
        <dbReference type="EMBL" id="SFA92183.1"/>
    </source>
</evidence>
<organism evidence="2 3">
    <name type="scientific">Selenomonas ruminantium</name>
    <dbReference type="NCBI Taxonomy" id="971"/>
    <lineage>
        <taxon>Bacteria</taxon>
        <taxon>Bacillati</taxon>
        <taxon>Bacillota</taxon>
        <taxon>Negativicutes</taxon>
        <taxon>Selenomonadales</taxon>
        <taxon>Selenomonadaceae</taxon>
        <taxon>Selenomonas</taxon>
    </lineage>
</organism>
<dbReference type="PANTHER" id="PTHR11106">
    <property type="entry name" value="GANGLIOSIDE INDUCED DIFFERENTIATION ASSOCIATED PROTEIN 2-RELATED"/>
    <property type="match status" value="1"/>
</dbReference>
<name>A0A1I0WW90_SELRU</name>
<dbReference type="Gene3D" id="3.40.220.10">
    <property type="entry name" value="Leucine Aminopeptidase, subunit E, domain 1"/>
    <property type="match status" value="1"/>
</dbReference>
<dbReference type="InterPro" id="IPR043472">
    <property type="entry name" value="Macro_dom-like"/>
</dbReference>
<dbReference type="Proteomes" id="UP000183843">
    <property type="component" value="Unassembled WGS sequence"/>
</dbReference>
<dbReference type="Pfam" id="PF01661">
    <property type="entry name" value="Macro"/>
    <property type="match status" value="1"/>
</dbReference>
<protein>
    <submittedName>
        <fullName evidence="2">O-acetyl-ADP-ribose deacetylase (Regulator of RNase III), contains Macro domain</fullName>
    </submittedName>
</protein>
<dbReference type="PANTHER" id="PTHR11106:SF27">
    <property type="entry name" value="MACRO DOMAIN-CONTAINING PROTEIN"/>
    <property type="match status" value="1"/>
</dbReference>
<gene>
    <name evidence="2" type="ORF">SAMN05216587_103328</name>
</gene>
<dbReference type="InterPro" id="IPR002589">
    <property type="entry name" value="Macro_dom"/>
</dbReference>
<dbReference type="SUPFAM" id="SSF52949">
    <property type="entry name" value="Macro domain-like"/>
    <property type="match status" value="1"/>
</dbReference>
<accession>A0A1I0WW90</accession>
<dbReference type="CDD" id="cd02908">
    <property type="entry name" value="Macro_OAADPr_deacetylase"/>
    <property type="match status" value="1"/>
</dbReference>
<dbReference type="PROSITE" id="PS51154">
    <property type="entry name" value="MACRO"/>
    <property type="match status" value="1"/>
</dbReference>
<feature type="domain" description="Macro" evidence="1">
    <location>
        <begin position="1"/>
        <end position="167"/>
    </location>
</feature>
<dbReference type="RefSeq" id="WP_074814386.1">
    <property type="nucleotide sequence ID" value="NZ_FOJX01000003.1"/>
</dbReference>
<proteinExistence type="predicted"/>
<evidence type="ECO:0000313" key="3">
    <source>
        <dbReference type="Proteomes" id="UP000183843"/>
    </source>
</evidence>
<reference evidence="2 3" key="1">
    <citation type="submission" date="2016-10" db="EMBL/GenBank/DDBJ databases">
        <authorList>
            <person name="de Groot N.N."/>
        </authorList>
    </citation>
    <scope>NUCLEOTIDE SEQUENCE [LARGE SCALE GENOMIC DNA]</scope>
    <source>
        <strain evidence="2 3">L14</strain>
    </source>
</reference>
<dbReference type="AlphaFoldDB" id="A0A1I0WW90"/>
<evidence type="ECO:0000259" key="1">
    <source>
        <dbReference type="PROSITE" id="PS51154"/>
    </source>
</evidence>
<sequence>MPLEIVRNDITKMQVDAIVNTANPRPIVGRGVDRAIHQAAGKELLTARKKIGELATGMAAITPAFNLQAKFVIHTVGPVWKDGKHDERGVLSNCYSNSLQLAADNGCTSIAFPLISAGVYGCPSEIAIAVATQAIREFLHDHEMEVYLVVFDHKAFKISSSLFDDVQSFIDERYIEELLDEEYRGVYCDRRRILEDTVCLGNEAPVAKAISLPSKKKSSLEDLLAAVDDTFSEALLRLIDVKGKTDPEVYKKANVDRKLFSKIRNNPAYKPSKSTALAFAVALELNLDETKDFISRAGYALSHSSKADIIVEYFIQRAEYDIFTINETLFTFHQPLLGC</sequence>